<dbReference type="AlphaFoldDB" id="A0A101KNE7"/>
<dbReference type="GO" id="GO:0005886">
    <property type="term" value="C:plasma membrane"/>
    <property type="evidence" value="ECO:0007669"/>
    <property type="project" value="UniProtKB-SubCell"/>
</dbReference>
<feature type="transmembrane region" description="Helical" evidence="7">
    <location>
        <begin position="173"/>
        <end position="196"/>
    </location>
</feature>
<dbReference type="SUPFAM" id="SSF161098">
    <property type="entry name" value="MetI-like"/>
    <property type="match status" value="1"/>
</dbReference>
<sequence length="205" mass="21951">MVGSKPGYFLLNAASTLKVIAVGFLCGVATAIPTGLALAKIQWLERALYPVVVFLQAMPQISIVPVLITWFGYGLLPTSILVGFSVFFPVLVNAVAGIRSTPDRIYFVARTMGSSTLQTFRYIEGPTMVPYLLSAFRISLATATTIAVVGEFFASNEGLGFSALIGARHLDTVHVIAVVLITAFIGLLLNTLILAAENNRNQPQC</sequence>
<dbReference type="Gene3D" id="1.10.3720.10">
    <property type="entry name" value="MetI-like"/>
    <property type="match status" value="1"/>
</dbReference>
<feature type="transmembrane region" description="Helical" evidence="7">
    <location>
        <begin position="20"/>
        <end position="39"/>
    </location>
</feature>
<proteinExistence type="inferred from homology"/>
<feature type="domain" description="ABC transmembrane type-1" evidence="8">
    <location>
        <begin position="13"/>
        <end position="193"/>
    </location>
</feature>
<dbReference type="Pfam" id="PF00528">
    <property type="entry name" value="BPD_transp_1"/>
    <property type="match status" value="1"/>
</dbReference>
<keyword evidence="3" id="KW-1003">Cell membrane</keyword>
<evidence type="ECO:0000256" key="6">
    <source>
        <dbReference type="ARBA" id="ARBA00023136"/>
    </source>
</evidence>
<evidence type="ECO:0000259" key="8">
    <source>
        <dbReference type="PROSITE" id="PS50928"/>
    </source>
</evidence>
<dbReference type="EMBL" id="LPWA01000145">
    <property type="protein sequence ID" value="KUM24056.1"/>
    <property type="molecule type" value="Genomic_DNA"/>
</dbReference>
<evidence type="ECO:0000256" key="7">
    <source>
        <dbReference type="RuleBase" id="RU363032"/>
    </source>
</evidence>
<dbReference type="PANTHER" id="PTHR30151">
    <property type="entry name" value="ALKANE SULFONATE ABC TRANSPORTER-RELATED, MEMBRANE SUBUNIT"/>
    <property type="match status" value="1"/>
</dbReference>
<accession>A0A101KNE7</accession>
<comment type="caution">
    <text evidence="9">The sequence shown here is derived from an EMBL/GenBank/DDBJ whole genome shotgun (WGS) entry which is preliminary data.</text>
</comment>
<evidence type="ECO:0000256" key="5">
    <source>
        <dbReference type="ARBA" id="ARBA00022989"/>
    </source>
</evidence>
<dbReference type="InterPro" id="IPR035906">
    <property type="entry name" value="MetI-like_sf"/>
</dbReference>
<dbReference type="Proteomes" id="UP000053176">
    <property type="component" value="Unassembled WGS sequence"/>
</dbReference>
<keyword evidence="5 7" id="KW-1133">Transmembrane helix</keyword>
<dbReference type="GO" id="GO:0055085">
    <property type="term" value="P:transmembrane transport"/>
    <property type="evidence" value="ECO:0007669"/>
    <property type="project" value="InterPro"/>
</dbReference>
<keyword evidence="6 7" id="KW-0472">Membrane</keyword>
<evidence type="ECO:0000313" key="9">
    <source>
        <dbReference type="EMBL" id="KUM24056.1"/>
    </source>
</evidence>
<protein>
    <recommendedName>
        <fullName evidence="8">ABC transmembrane type-1 domain-containing protein</fullName>
    </recommendedName>
</protein>
<evidence type="ECO:0000256" key="3">
    <source>
        <dbReference type="ARBA" id="ARBA00022475"/>
    </source>
</evidence>
<feature type="transmembrane region" description="Helical" evidence="7">
    <location>
        <begin position="79"/>
        <end position="98"/>
    </location>
</feature>
<feature type="transmembrane region" description="Helical" evidence="7">
    <location>
        <begin position="51"/>
        <end position="73"/>
    </location>
</feature>
<dbReference type="PROSITE" id="PS50928">
    <property type="entry name" value="ABC_TM1"/>
    <property type="match status" value="1"/>
</dbReference>
<comment type="similarity">
    <text evidence="7">Belongs to the binding-protein-dependent transport system permease family.</text>
</comment>
<evidence type="ECO:0000313" key="10">
    <source>
        <dbReference type="Proteomes" id="UP000053176"/>
    </source>
</evidence>
<dbReference type="PANTHER" id="PTHR30151:SF20">
    <property type="entry name" value="ABC TRANSPORTER PERMEASE PROTEIN HI_0355-RELATED"/>
    <property type="match status" value="1"/>
</dbReference>
<organism evidence="9 10">
    <name type="scientific">Rhizobium loti</name>
    <name type="common">Mesorhizobium loti</name>
    <dbReference type="NCBI Taxonomy" id="381"/>
    <lineage>
        <taxon>Bacteria</taxon>
        <taxon>Pseudomonadati</taxon>
        <taxon>Pseudomonadota</taxon>
        <taxon>Alphaproteobacteria</taxon>
        <taxon>Hyphomicrobiales</taxon>
        <taxon>Phyllobacteriaceae</taxon>
        <taxon>Mesorhizobium</taxon>
    </lineage>
</organism>
<evidence type="ECO:0000256" key="1">
    <source>
        <dbReference type="ARBA" id="ARBA00004651"/>
    </source>
</evidence>
<evidence type="ECO:0000256" key="4">
    <source>
        <dbReference type="ARBA" id="ARBA00022692"/>
    </source>
</evidence>
<feature type="transmembrane region" description="Helical" evidence="7">
    <location>
        <begin position="131"/>
        <end position="153"/>
    </location>
</feature>
<dbReference type="CDD" id="cd06261">
    <property type="entry name" value="TM_PBP2"/>
    <property type="match status" value="1"/>
</dbReference>
<keyword evidence="4 7" id="KW-0812">Transmembrane</keyword>
<name>A0A101KNE7_RHILI</name>
<evidence type="ECO:0000256" key="2">
    <source>
        <dbReference type="ARBA" id="ARBA00022448"/>
    </source>
</evidence>
<gene>
    <name evidence="9" type="ORF">AU467_31655</name>
</gene>
<reference evidence="9 10" key="1">
    <citation type="submission" date="2015-12" db="EMBL/GenBank/DDBJ databases">
        <title>Draft genome sequence of Mesorhizobium sp. UFLA 01-765, a multitolerant efficient symbiont and plant-growth promoting strain isolated from Zn-mining soil using Leucaena leucocephala as a trap plant.</title>
        <authorList>
            <person name="Rangel W.M."/>
            <person name="Thijs S."/>
            <person name="Longatti S.M."/>
            <person name="Moreira F.M."/>
            <person name="Weyens N."/>
            <person name="Vangronsveld J."/>
            <person name="Van Hamme J.D."/>
            <person name="Bottos E.M."/>
            <person name="Rineau F."/>
        </authorList>
    </citation>
    <scope>NUCLEOTIDE SEQUENCE [LARGE SCALE GENOMIC DNA]</scope>
    <source>
        <strain evidence="9 10">UFLA 01-765</strain>
    </source>
</reference>
<keyword evidence="2 7" id="KW-0813">Transport</keyword>
<dbReference type="InterPro" id="IPR000515">
    <property type="entry name" value="MetI-like"/>
</dbReference>
<comment type="subcellular location">
    <subcellularLocation>
        <location evidence="1 7">Cell membrane</location>
        <topology evidence="1 7">Multi-pass membrane protein</topology>
    </subcellularLocation>
</comment>